<organism evidence="1 2">
    <name type="scientific">Populus alba x Populus x berolinensis</name>
    <dbReference type="NCBI Taxonomy" id="444605"/>
    <lineage>
        <taxon>Eukaryota</taxon>
        <taxon>Viridiplantae</taxon>
        <taxon>Streptophyta</taxon>
        <taxon>Embryophyta</taxon>
        <taxon>Tracheophyta</taxon>
        <taxon>Spermatophyta</taxon>
        <taxon>Magnoliopsida</taxon>
        <taxon>eudicotyledons</taxon>
        <taxon>Gunneridae</taxon>
        <taxon>Pentapetalae</taxon>
        <taxon>rosids</taxon>
        <taxon>fabids</taxon>
        <taxon>Malpighiales</taxon>
        <taxon>Salicaceae</taxon>
        <taxon>Saliceae</taxon>
        <taxon>Populus</taxon>
    </lineage>
</organism>
<accession>A0AAD6RR42</accession>
<reference evidence="1 2" key="1">
    <citation type="journal article" date="2023" name="Mol. Ecol. Resour.">
        <title>Chromosome-level genome assembly of a triploid poplar Populus alba 'Berolinensis'.</title>
        <authorList>
            <person name="Chen S."/>
            <person name="Yu Y."/>
            <person name="Wang X."/>
            <person name="Wang S."/>
            <person name="Zhang T."/>
            <person name="Zhou Y."/>
            <person name="He R."/>
            <person name="Meng N."/>
            <person name="Wang Y."/>
            <person name="Liu W."/>
            <person name="Liu Z."/>
            <person name="Liu J."/>
            <person name="Guo Q."/>
            <person name="Huang H."/>
            <person name="Sederoff R.R."/>
            <person name="Wang G."/>
            <person name="Qu G."/>
            <person name="Chen S."/>
        </authorList>
    </citation>
    <scope>NUCLEOTIDE SEQUENCE [LARGE SCALE GENOMIC DNA]</scope>
    <source>
        <strain evidence="1">SC-2020</strain>
    </source>
</reference>
<proteinExistence type="predicted"/>
<dbReference type="AlphaFoldDB" id="A0AAD6RR42"/>
<dbReference type="Proteomes" id="UP001164929">
    <property type="component" value="Chromosome 1"/>
</dbReference>
<evidence type="ECO:0000313" key="2">
    <source>
        <dbReference type="Proteomes" id="UP001164929"/>
    </source>
</evidence>
<sequence>MFSLVVYAYIQAKVATTGPKVIHAGQCEELNKERDLIKQSFILNQCQYPDLLKTMSSGR</sequence>
<keyword evidence="2" id="KW-1185">Reference proteome</keyword>
<protein>
    <submittedName>
        <fullName evidence="1">Uncharacterized protein</fullName>
    </submittedName>
</protein>
<evidence type="ECO:0000313" key="1">
    <source>
        <dbReference type="EMBL" id="KAJ7013181.1"/>
    </source>
</evidence>
<dbReference type="EMBL" id="JAQIZT010000001">
    <property type="protein sequence ID" value="KAJ7013181.1"/>
    <property type="molecule type" value="Genomic_DNA"/>
</dbReference>
<name>A0AAD6RR42_9ROSI</name>
<comment type="caution">
    <text evidence="1">The sequence shown here is derived from an EMBL/GenBank/DDBJ whole genome shotgun (WGS) entry which is preliminary data.</text>
</comment>
<gene>
    <name evidence="1" type="ORF">NC653_003024</name>
</gene>